<dbReference type="AlphaFoldDB" id="A0A6G6Y797"/>
<evidence type="ECO:0000259" key="1">
    <source>
        <dbReference type="Pfam" id="PF18865"/>
    </source>
</evidence>
<proteinExistence type="predicted"/>
<reference evidence="2 3" key="1">
    <citation type="submission" date="2020-02" db="EMBL/GenBank/DDBJ databases">
        <authorList>
            <person name="Zheng R.K."/>
            <person name="Sun C.M."/>
        </authorList>
    </citation>
    <scope>NUCLEOTIDE SEQUENCE [LARGE SCALE GENOMIC DNA]</scope>
    <source>
        <strain evidence="3">zrk23</strain>
    </source>
</reference>
<dbReference type="Pfam" id="PF18865">
    <property type="entry name" value="AbiJ_NTD5"/>
    <property type="match status" value="1"/>
</dbReference>
<feature type="domain" description="AbiJ N-terminal" evidence="1">
    <location>
        <begin position="8"/>
        <end position="86"/>
    </location>
</feature>
<evidence type="ECO:0000313" key="2">
    <source>
        <dbReference type="EMBL" id="QIG80667.1"/>
    </source>
</evidence>
<keyword evidence="3" id="KW-1185">Reference proteome</keyword>
<dbReference type="EMBL" id="CP049109">
    <property type="protein sequence ID" value="QIG80667.1"/>
    <property type="molecule type" value="Genomic_DNA"/>
</dbReference>
<dbReference type="KEGG" id="spzr:G5C33_13345"/>
<dbReference type="RefSeq" id="WP_165327675.1">
    <property type="nucleotide sequence ID" value="NZ_CP049109.1"/>
</dbReference>
<sequence length="252" mass="27587">MFPPPLSDSDRKRLIALTRIAVTNFNSGDWQILGAETGAMDVVTGHDRLLRSLSFGDPDYSGNAHAVMFQIVGRDPANLQRIEDVIIGMYGEPEVAGENVSTAPSKSRAITFKPSVFDVPEGGVETDLVAVMMPFSADFEGVYEAISAAGTKSGFRTLRAKDIWLHSAVIQDVFSLIFRAHIVVCDFTGKNPNVFYEAGIAHTLGKHVVPITQTQADIPFDLQHHRYLQYLNNGEGKASLCNTLATRFSSLR</sequence>
<name>A0A6G6Y797_9SPHN</name>
<dbReference type="Proteomes" id="UP000501568">
    <property type="component" value="Chromosome"/>
</dbReference>
<dbReference type="InterPro" id="IPR040508">
    <property type="entry name" value="AbiJ_NTD5"/>
</dbReference>
<gene>
    <name evidence="2" type="ORF">G5C33_13345</name>
</gene>
<evidence type="ECO:0000313" key="3">
    <source>
        <dbReference type="Proteomes" id="UP000501568"/>
    </source>
</evidence>
<accession>A0A6G6Y797</accession>
<organism evidence="2 3">
    <name type="scientific">Stakelama tenebrarum</name>
    <dbReference type="NCBI Taxonomy" id="2711215"/>
    <lineage>
        <taxon>Bacteria</taxon>
        <taxon>Pseudomonadati</taxon>
        <taxon>Pseudomonadota</taxon>
        <taxon>Alphaproteobacteria</taxon>
        <taxon>Sphingomonadales</taxon>
        <taxon>Sphingomonadaceae</taxon>
        <taxon>Stakelama</taxon>
    </lineage>
</organism>
<protein>
    <recommendedName>
        <fullName evidence="1">AbiJ N-terminal domain-containing protein</fullName>
    </recommendedName>
</protein>